<dbReference type="SUPFAM" id="SSF52540">
    <property type="entry name" value="P-loop containing nucleoside triphosphate hydrolases"/>
    <property type="match status" value="1"/>
</dbReference>
<dbReference type="GO" id="GO:0006793">
    <property type="term" value="P:phosphorus metabolic process"/>
    <property type="evidence" value="ECO:0007669"/>
    <property type="project" value="InterPro"/>
</dbReference>
<keyword evidence="8" id="KW-1185">Reference proteome</keyword>
<keyword evidence="2 4" id="KW-0808">Transferase</keyword>
<gene>
    <name evidence="7" type="ORF">B0G62_102265</name>
</gene>
<evidence type="ECO:0000256" key="2">
    <source>
        <dbReference type="ARBA" id="ARBA00022679"/>
    </source>
</evidence>
<sequence>MNELDRAGQAARDAGYGSEREADAQASQEVERERRRRLNEELLDAYDEELEMEVDDRLQEGGLDIGDEARALRRVYFRELIRLQGELVKMQDWIISTGHRLVVIFEGRDAAGKGGVIKRITQRLNPRMCRVAALPAPNNRERTQWYFQRYVQHLPAGGEMVLFDRSWYNRAGVERVMNFCSDDEYEEFFRSVPEFEKMLVRSGVQIVKYWFSITDDEQEVRFQSRIDDPLKQWKLSPMDLESRRRWEAYTHVKEVMLQRSHIPEAPWWVVQGVDKKRARLNCISHLLSQVPYHEIEHPQVTLPARVHHPDYIRQPVPQSMIVPEIY</sequence>
<dbReference type="RefSeq" id="WP_103703210.1">
    <property type="nucleotide sequence ID" value="NZ_PQGA01000002.1"/>
</dbReference>
<dbReference type="InterPro" id="IPR022488">
    <property type="entry name" value="PPK2-related"/>
</dbReference>
<proteinExistence type="inferred from homology"/>
<dbReference type="InterPro" id="IPR027417">
    <property type="entry name" value="P-loop_NTPase"/>
</dbReference>
<evidence type="ECO:0000313" key="7">
    <source>
        <dbReference type="EMBL" id="POR54657.1"/>
    </source>
</evidence>
<dbReference type="AlphaFoldDB" id="A0A2S4MJV3"/>
<comment type="subunit">
    <text evidence="4">Homotetramer.</text>
</comment>
<dbReference type="InterPro" id="IPR022486">
    <property type="entry name" value="PPK2_PA0141"/>
</dbReference>
<dbReference type="EMBL" id="PQGA01000002">
    <property type="protein sequence ID" value="POR54657.1"/>
    <property type="molecule type" value="Genomic_DNA"/>
</dbReference>
<dbReference type="Proteomes" id="UP000237381">
    <property type="component" value="Unassembled WGS sequence"/>
</dbReference>
<dbReference type="Gene3D" id="3.40.50.300">
    <property type="entry name" value="P-loop containing nucleotide triphosphate hydrolases"/>
    <property type="match status" value="1"/>
</dbReference>
<dbReference type="PIRSF" id="PIRSF028756">
    <property type="entry name" value="PPK2_prd"/>
    <property type="match status" value="1"/>
</dbReference>
<dbReference type="Pfam" id="PF03976">
    <property type="entry name" value="PPK2"/>
    <property type="match status" value="1"/>
</dbReference>
<protein>
    <recommendedName>
        <fullName evidence="4">ADP/GDP-polyphosphate phosphotransferase</fullName>
        <ecNumber evidence="4">2.7.4.-</ecNumber>
    </recommendedName>
    <alternativeName>
        <fullName evidence="4">Polyphosphate kinase PPK2</fullName>
    </alternativeName>
</protein>
<name>A0A2S4MJV3_9BURK</name>
<comment type="caution">
    <text evidence="7">The sequence shown here is derived from an EMBL/GenBank/DDBJ whole genome shotgun (WGS) entry which is preliminary data.</text>
</comment>
<evidence type="ECO:0000256" key="4">
    <source>
        <dbReference type="RuleBase" id="RU369062"/>
    </source>
</evidence>
<dbReference type="NCBIfam" id="TIGR03707">
    <property type="entry name" value="PPK2_P_aer"/>
    <property type="match status" value="1"/>
</dbReference>
<evidence type="ECO:0000313" key="8">
    <source>
        <dbReference type="Proteomes" id="UP000237381"/>
    </source>
</evidence>
<feature type="domain" description="Polyphosphate kinase-2-related" evidence="6">
    <location>
        <begin position="74"/>
        <end position="297"/>
    </location>
</feature>
<keyword evidence="3 4" id="KW-0418">Kinase</keyword>
<comment type="function">
    <text evidence="4">Uses inorganic polyphosphate (polyP) as a donor to convert GDP to GTP or ADP to ATP.</text>
</comment>
<dbReference type="InterPro" id="IPR016898">
    <property type="entry name" value="Polyphosphate_phosphotransfera"/>
</dbReference>
<dbReference type="OrthoDB" id="9775224at2"/>
<dbReference type="GO" id="GO:0008976">
    <property type="term" value="F:polyphosphate kinase activity"/>
    <property type="evidence" value="ECO:0007669"/>
    <property type="project" value="UniProtKB-UniRule"/>
</dbReference>
<dbReference type="EC" id="2.7.4.-" evidence="4"/>
<accession>A0A2S4MJV3</accession>
<feature type="region of interest" description="Disordered" evidence="5">
    <location>
        <begin position="1"/>
        <end position="33"/>
    </location>
</feature>
<evidence type="ECO:0000256" key="3">
    <source>
        <dbReference type="ARBA" id="ARBA00022777"/>
    </source>
</evidence>
<comment type="similarity">
    <text evidence="1 4">Belongs to the polyphosphate kinase 2 (PPK2) family. Class I subfamily.</text>
</comment>
<organism evidence="7 8">
    <name type="scientific">Paraburkholderia eburnea</name>
    <dbReference type="NCBI Taxonomy" id="1189126"/>
    <lineage>
        <taxon>Bacteria</taxon>
        <taxon>Pseudomonadati</taxon>
        <taxon>Pseudomonadota</taxon>
        <taxon>Betaproteobacteria</taxon>
        <taxon>Burkholderiales</taxon>
        <taxon>Burkholderiaceae</taxon>
        <taxon>Paraburkholderia</taxon>
    </lineage>
</organism>
<evidence type="ECO:0000256" key="1">
    <source>
        <dbReference type="ARBA" id="ARBA00009924"/>
    </source>
</evidence>
<feature type="compositionally biased region" description="Basic and acidic residues" evidence="5">
    <location>
        <begin position="18"/>
        <end position="33"/>
    </location>
</feature>
<evidence type="ECO:0000259" key="6">
    <source>
        <dbReference type="Pfam" id="PF03976"/>
    </source>
</evidence>
<dbReference type="PANTHER" id="PTHR34383">
    <property type="entry name" value="POLYPHOSPHATE:AMP PHOSPHOTRANSFERASE-RELATED"/>
    <property type="match status" value="1"/>
</dbReference>
<evidence type="ECO:0000256" key="5">
    <source>
        <dbReference type="SAM" id="MobiDB-lite"/>
    </source>
</evidence>
<dbReference type="PANTHER" id="PTHR34383:SF1">
    <property type="entry name" value="ADP-POLYPHOSPHATE PHOSPHOTRANSFERASE"/>
    <property type="match status" value="1"/>
</dbReference>
<reference evidence="7 8" key="1">
    <citation type="submission" date="2018-01" db="EMBL/GenBank/DDBJ databases">
        <title>Genomic Encyclopedia of Type Strains, Phase III (KMG-III): the genomes of soil and plant-associated and newly described type strains.</title>
        <authorList>
            <person name="Whitman W."/>
        </authorList>
    </citation>
    <scope>NUCLEOTIDE SEQUENCE [LARGE SCALE GENOMIC DNA]</scope>
    <source>
        <strain evidence="7 8">JCM 18070</strain>
    </source>
</reference>